<gene>
    <name evidence="9" type="ORF">NAPIS_ORF01733</name>
</gene>
<dbReference type="EMBL" id="KE647251">
    <property type="protein sequence ID" value="EQB60703.1"/>
    <property type="molecule type" value="Genomic_DNA"/>
</dbReference>
<evidence type="ECO:0000313" key="9">
    <source>
        <dbReference type="EMBL" id="EQB60703.1"/>
    </source>
</evidence>
<accession>T0L891</accession>
<dbReference type="CDD" id="cd22247">
    <property type="entry name" value="MCM8_WHD"/>
    <property type="match status" value="1"/>
</dbReference>
<keyword evidence="3 7" id="KW-0547">Nucleotide-binding</keyword>
<keyword evidence="4 7" id="KW-0067">ATP-binding</keyword>
<protein>
    <submittedName>
        <fullName evidence="9">Dna replication licensing factor mcm8</fullName>
    </submittedName>
</protein>
<dbReference type="SUPFAM" id="SSF50249">
    <property type="entry name" value="Nucleic acid-binding proteins"/>
    <property type="match status" value="1"/>
</dbReference>
<dbReference type="InterPro" id="IPR056875">
    <property type="entry name" value="MCM8/REC_WHD"/>
</dbReference>
<dbReference type="InterPro" id="IPR031327">
    <property type="entry name" value="MCM"/>
</dbReference>
<keyword evidence="5 7" id="KW-0238">DNA-binding</keyword>
<dbReference type="GO" id="GO:0006279">
    <property type="term" value="P:premeiotic DNA replication"/>
    <property type="evidence" value="ECO:0007669"/>
    <property type="project" value="UniProtKB-ARBA"/>
</dbReference>
<reference evidence="9 10" key="1">
    <citation type="journal article" date="2013" name="BMC Genomics">
        <title>Genome sequencing and comparative genomics of honey bee microsporidia, Nosema apis reveal novel insights into host-parasite interactions.</title>
        <authorList>
            <person name="Chen Yp."/>
            <person name="Pettis J.S."/>
            <person name="Zhao Y."/>
            <person name="Liu X."/>
            <person name="Tallon L.J."/>
            <person name="Sadzewicz L.D."/>
            <person name="Li R."/>
            <person name="Zheng H."/>
            <person name="Huang S."/>
            <person name="Zhang X."/>
            <person name="Hamilton M.C."/>
            <person name="Pernal S.F."/>
            <person name="Melathopoulos A.P."/>
            <person name="Yan X."/>
            <person name="Evans J.D."/>
        </authorList>
    </citation>
    <scope>NUCLEOTIDE SEQUENCE [LARGE SCALE GENOMIC DNA]</scope>
    <source>
        <strain evidence="9 10">BRL 01</strain>
    </source>
</reference>
<dbReference type="Gene3D" id="2.40.50.140">
    <property type="entry name" value="Nucleic acid-binding proteins"/>
    <property type="match status" value="1"/>
</dbReference>
<dbReference type="AlphaFoldDB" id="T0L891"/>
<dbReference type="InterPro" id="IPR001208">
    <property type="entry name" value="MCM_dom"/>
</dbReference>
<dbReference type="GO" id="GO:0005656">
    <property type="term" value="C:nuclear pre-replicative complex"/>
    <property type="evidence" value="ECO:0007669"/>
    <property type="project" value="UniProtKB-ARBA"/>
</dbReference>
<proteinExistence type="inferred from homology"/>
<dbReference type="InterPro" id="IPR027417">
    <property type="entry name" value="P-loop_NTPase"/>
</dbReference>
<dbReference type="InterPro" id="IPR041562">
    <property type="entry name" value="MCM_lid"/>
</dbReference>
<evidence type="ECO:0000256" key="3">
    <source>
        <dbReference type="ARBA" id="ARBA00022741"/>
    </source>
</evidence>
<dbReference type="Pfam" id="PF00493">
    <property type="entry name" value="MCM"/>
    <property type="match status" value="1"/>
</dbReference>
<dbReference type="PRINTS" id="PR01657">
    <property type="entry name" value="MCMFAMILY"/>
</dbReference>
<organism evidence="9 10">
    <name type="scientific">Vairimorpha apis BRL 01</name>
    <dbReference type="NCBI Taxonomy" id="1037528"/>
    <lineage>
        <taxon>Eukaryota</taxon>
        <taxon>Fungi</taxon>
        <taxon>Fungi incertae sedis</taxon>
        <taxon>Microsporidia</taxon>
        <taxon>Nosematidae</taxon>
        <taxon>Vairimorpha</taxon>
    </lineage>
</organism>
<dbReference type="Gene3D" id="2.20.28.10">
    <property type="match status" value="1"/>
</dbReference>
<dbReference type="Pfam" id="PF17207">
    <property type="entry name" value="MCM_OB"/>
    <property type="match status" value="1"/>
</dbReference>
<dbReference type="GO" id="GO:0031261">
    <property type="term" value="C:DNA replication preinitiation complex"/>
    <property type="evidence" value="ECO:0007669"/>
    <property type="project" value="UniProtKB-ARBA"/>
</dbReference>
<dbReference type="GO" id="GO:0006310">
    <property type="term" value="P:DNA recombination"/>
    <property type="evidence" value="ECO:0007669"/>
    <property type="project" value="UniProtKB-ARBA"/>
</dbReference>
<dbReference type="SMART" id="SM00350">
    <property type="entry name" value="MCM"/>
    <property type="match status" value="1"/>
</dbReference>
<evidence type="ECO:0000256" key="5">
    <source>
        <dbReference type="ARBA" id="ARBA00023125"/>
    </source>
</evidence>
<evidence type="ECO:0000313" key="10">
    <source>
        <dbReference type="Proteomes" id="UP000053780"/>
    </source>
</evidence>
<evidence type="ECO:0000256" key="4">
    <source>
        <dbReference type="ARBA" id="ARBA00022840"/>
    </source>
</evidence>
<dbReference type="InterPro" id="IPR012340">
    <property type="entry name" value="NA-bd_OB-fold"/>
</dbReference>
<evidence type="ECO:0000256" key="1">
    <source>
        <dbReference type="ARBA" id="ARBA00004123"/>
    </source>
</evidence>
<dbReference type="Pfam" id="PF25051">
    <property type="entry name" value="WHD_MCM8"/>
    <property type="match status" value="1"/>
</dbReference>
<dbReference type="InterPro" id="IPR033762">
    <property type="entry name" value="MCM_OB"/>
</dbReference>
<name>T0L891_9MICR</name>
<dbReference type="GO" id="GO:0042555">
    <property type="term" value="C:MCM complex"/>
    <property type="evidence" value="ECO:0007669"/>
    <property type="project" value="UniProtKB-ARBA"/>
</dbReference>
<dbReference type="GO" id="GO:0017116">
    <property type="term" value="F:single-stranded DNA helicase activity"/>
    <property type="evidence" value="ECO:0007669"/>
    <property type="project" value="TreeGrafter"/>
</dbReference>
<dbReference type="PROSITE" id="PS50051">
    <property type="entry name" value="MCM_2"/>
    <property type="match status" value="1"/>
</dbReference>
<dbReference type="SUPFAM" id="SSF52540">
    <property type="entry name" value="P-loop containing nucleoside triphosphate hydrolases"/>
    <property type="match status" value="1"/>
</dbReference>
<dbReference type="Gene3D" id="3.40.50.300">
    <property type="entry name" value="P-loop containing nucleotide triphosphate hydrolases"/>
    <property type="match status" value="1"/>
</dbReference>
<dbReference type="GO" id="GO:0043596">
    <property type="term" value="C:nuclear replication fork"/>
    <property type="evidence" value="ECO:0007669"/>
    <property type="project" value="UniProtKB-ARBA"/>
</dbReference>
<dbReference type="VEuPathDB" id="MicrosporidiaDB:NAPIS_ORF01733"/>
<evidence type="ECO:0000256" key="2">
    <source>
        <dbReference type="ARBA" id="ARBA00008010"/>
    </source>
</evidence>
<evidence type="ECO:0000256" key="7">
    <source>
        <dbReference type="RuleBase" id="RU004070"/>
    </source>
</evidence>
<keyword evidence="6" id="KW-0539">Nucleus</keyword>
<dbReference type="GO" id="GO:0005524">
    <property type="term" value="F:ATP binding"/>
    <property type="evidence" value="ECO:0007669"/>
    <property type="project" value="UniProtKB-KW"/>
</dbReference>
<comment type="similarity">
    <text evidence="2 7">Belongs to the MCM family.</text>
</comment>
<feature type="domain" description="MCM C-terminal AAA(+) ATPase" evidence="8">
    <location>
        <begin position="284"/>
        <end position="487"/>
    </location>
</feature>
<comment type="subcellular location">
    <subcellularLocation>
        <location evidence="1">Nucleus</location>
    </subcellularLocation>
</comment>
<evidence type="ECO:0000256" key="6">
    <source>
        <dbReference type="ARBA" id="ARBA00023242"/>
    </source>
</evidence>
<dbReference type="PANTHER" id="PTHR11630:SF47">
    <property type="entry name" value="DNA HELICASE MCM8"/>
    <property type="match status" value="1"/>
</dbReference>
<evidence type="ECO:0000259" key="8">
    <source>
        <dbReference type="PROSITE" id="PS50051"/>
    </source>
</evidence>
<dbReference type="Pfam" id="PF17855">
    <property type="entry name" value="MCM_lid"/>
    <property type="match status" value="1"/>
</dbReference>
<dbReference type="OrthoDB" id="7462577at2759"/>
<dbReference type="GO" id="GO:0003697">
    <property type="term" value="F:single-stranded DNA binding"/>
    <property type="evidence" value="ECO:0007669"/>
    <property type="project" value="TreeGrafter"/>
</dbReference>
<dbReference type="HOGENOM" id="CLU_000995_7_2_1"/>
<sequence>MHIESWNLYFPDDQYTVFNESIKLINEFKKDLIELVQVNIRNIVKIKIFLITYENLKELIEKLTQEQNFDIIINCISCAISEIIKENNFGLIKIITRITSYNKIESNISISTNQIGKLLHLRGTVCRVGFKKLVIYKAYFECKKCNELIFINFQDNIFKQPSNCIGNCKSKSFNFKFNHSQTIIRDIQEIKIQKFNNLNSYEEKDDTMIECLIYDDFVGTLSPGDVISVCGTIKAESEGENLYKLILNVNNLIHLKNKSLFVEELECQEQDFLEFKKLSKTKNILASFIHSLYPTIYGHELIKTGLLLSLFGGTRKFVGQSQVRSEIHTLIVGDPGLGKSRMLTASCSIIPKSTYVSGNLTTTAGLTVSITHDTVSGDFMADASALVVSDNGLCCIDEFDKIDNHSALFEAMEEQKVTVAKGGVFCSIPTRTTLIAASNPRYGHFNQSKTIKENLRFDSALLSRFDLIFILIDNLNERENFEISDQILKRKHLSSSTSNVNYSKIISNLKTDKFMKSLNRSDETKIFSVNIIKKYLSYARASVFPTLSVNAKEEIKKFYLHIREKRNATTRDLESLIRLTESRAKIELRSIASKDDALFVIEFYKRLLEKEEKKLIKKNIKDFLDLLKEESNKKGNCIFSKEELNNLFKSTDVKKPFDIVLEQLNYQGHLIIKSDKNFKLNFE</sequence>
<keyword evidence="10" id="KW-1185">Reference proteome</keyword>
<dbReference type="Proteomes" id="UP000053780">
    <property type="component" value="Unassembled WGS sequence"/>
</dbReference>
<dbReference type="PANTHER" id="PTHR11630">
    <property type="entry name" value="DNA REPLICATION LICENSING FACTOR MCM FAMILY MEMBER"/>
    <property type="match status" value="1"/>
</dbReference>